<organism evidence="1 2">
    <name type="scientific">Shewanella algicola</name>
    <dbReference type="NCBI Taxonomy" id="640633"/>
    <lineage>
        <taxon>Bacteria</taxon>
        <taxon>Pseudomonadati</taxon>
        <taxon>Pseudomonadota</taxon>
        <taxon>Gammaproteobacteria</taxon>
        <taxon>Alteromonadales</taxon>
        <taxon>Shewanellaceae</taxon>
        <taxon>Shewanella</taxon>
    </lineage>
</organism>
<keyword evidence="2" id="KW-1185">Reference proteome</keyword>
<dbReference type="InterPro" id="IPR038287">
    <property type="entry name" value="Cse2_sf"/>
</dbReference>
<comment type="caution">
    <text evidence="1">The sequence shown here is derived from an EMBL/GenBank/DDBJ whole genome shotgun (WGS) entry which is preliminary data.</text>
</comment>
<reference evidence="1" key="1">
    <citation type="submission" date="2022-01" db="EMBL/GenBank/DDBJ databases">
        <title>Whole genome-based taxonomy of the Shewanellaceae.</title>
        <authorList>
            <person name="Martin-Rodriguez A.J."/>
        </authorList>
    </citation>
    <scope>NUCLEOTIDE SEQUENCE</scope>
    <source>
        <strain evidence="1">DSM 23803</strain>
    </source>
</reference>
<dbReference type="RefSeq" id="WP_188925441.1">
    <property type="nucleotide sequence ID" value="NZ_BMQI01000024.1"/>
</dbReference>
<dbReference type="Gene3D" id="1.10.520.40">
    <property type="entry name" value="CRISPR-associated protein Cse2"/>
    <property type="match status" value="1"/>
</dbReference>
<protein>
    <submittedName>
        <fullName evidence="1">Type I-E CRISPR-associated protein Cse2/CasB</fullName>
    </submittedName>
</protein>
<proteinExistence type="predicted"/>
<dbReference type="Proteomes" id="UP001139408">
    <property type="component" value="Unassembled WGS sequence"/>
</dbReference>
<dbReference type="AlphaFoldDB" id="A0A9X1Z637"/>
<evidence type="ECO:0000313" key="2">
    <source>
        <dbReference type="Proteomes" id="UP001139408"/>
    </source>
</evidence>
<name>A0A9X1Z637_9GAMM</name>
<evidence type="ECO:0000313" key="1">
    <source>
        <dbReference type="EMBL" id="MCL1105874.1"/>
    </source>
</evidence>
<sequence length="138" mass="15784">MYQRIYDAYNSLSRGEQAELKRCSLSKLANCPAYFRVLKFSGTQDNTQTQRILFLMTAIDISQEDDAQSVATALLKAGVKESQIIQITRSGDNAIEYLKRQLVRCKQVQLESLGKLAQFWGENSRRQLLKEFILADQD</sequence>
<accession>A0A9X1Z637</accession>
<gene>
    <name evidence="1" type="primary">casB</name>
    <name evidence="1" type="ORF">L2749_11470</name>
</gene>
<dbReference type="EMBL" id="JAKILJ010000024">
    <property type="protein sequence ID" value="MCL1105874.1"/>
    <property type="molecule type" value="Genomic_DNA"/>
</dbReference>